<proteinExistence type="predicted"/>
<evidence type="ECO:0000313" key="2">
    <source>
        <dbReference type="Proteomes" id="UP001358586"/>
    </source>
</evidence>
<gene>
    <name evidence="1" type="ORF">PVK06_047663</name>
</gene>
<dbReference type="PANTHER" id="PTHR35317:SF28">
    <property type="entry name" value="ZINC FINGER, CCHC-TYPE, RIBONUCLEASE H-LIKE DOMAIN, GAG-PRE-INTEGRASE DOMAIN PROTEIN-RELATED"/>
    <property type="match status" value="1"/>
</dbReference>
<dbReference type="Pfam" id="PF14223">
    <property type="entry name" value="Retrotran_gag_2"/>
    <property type="match status" value="1"/>
</dbReference>
<evidence type="ECO:0000313" key="1">
    <source>
        <dbReference type="EMBL" id="KAK5771459.1"/>
    </source>
</evidence>
<organism evidence="1 2">
    <name type="scientific">Gossypium arboreum</name>
    <name type="common">Tree cotton</name>
    <name type="synonym">Gossypium nanking</name>
    <dbReference type="NCBI Taxonomy" id="29729"/>
    <lineage>
        <taxon>Eukaryota</taxon>
        <taxon>Viridiplantae</taxon>
        <taxon>Streptophyta</taxon>
        <taxon>Embryophyta</taxon>
        <taxon>Tracheophyta</taxon>
        <taxon>Spermatophyta</taxon>
        <taxon>Magnoliopsida</taxon>
        <taxon>eudicotyledons</taxon>
        <taxon>Gunneridae</taxon>
        <taxon>Pentapetalae</taxon>
        <taxon>rosids</taxon>
        <taxon>malvids</taxon>
        <taxon>Malvales</taxon>
        <taxon>Malvaceae</taxon>
        <taxon>Malvoideae</taxon>
        <taxon>Gossypium</taxon>
    </lineage>
</organism>
<accession>A0ABR0ME10</accession>
<dbReference type="PANTHER" id="PTHR35317">
    <property type="entry name" value="OS04G0629600 PROTEIN"/>
    <property type="match status" value="1"/>
</dbReference>
<reference evidence="1 2" key="1">
    <citation type="submission" date="2023-03" db="EMBL/GenBank/DDBJ databases">
        <title>WGS of Gossypium arboreum.</title>
        <authorList>
            <person name="Yu D."/>
        </authorList>
    </citation>
    <scope>NUCLEOTIDE SEQUENCE [LARGE SCALE GENOMIC DNA]</scope>
    <source>
        <tissue evidence="1">Leaf</tissue>
    </source>
</reference>
<name>A0ABR0ME10_GOSAR</name>
<dbReference type="EMBL" id="JARKNE010000013">
    <property type="protein sequence ID" value="KAK5771459.1"/>
    <property type="molecule type" value="Genomic_DNA"/>
</dbReference>
<keyword evidence="2" id="KW-1185">Reference proteome</keyword>
<comment type="caution">
    <text evidence="1">The sequence shown here is derived from an EMBL/GenBank/DDBJ whole genome shotgun (WGS) entry which is preliminary data.</text>
</comment>
<sequence length="202" mass="23378">MVRWWSNKSSFENIVSATTSKEAWDILAKVYKGADRVKQVCLQTLGGELKGMKMKELEGVSDYITRVQTMVNQLNRNGEVLTDARVMEKILRSLTDNFKNVICAIEESKDLEHSQLTSSSVLSRHMNNVRRRRKRRHSSKHFKLRLQSKMEKFSILKTFEVDGMAMEVEEMVVVKKGIMRRRRNQTNKIGVDKEAIVKEAVS</sequence>
<protein>
    <submittedName>
        <fullName evidence="1">Uncharacterized protein</fullName>
    </submittedName>
</protein>
<dbReference type="Proteomes" id="UP001358586">
    <property type="component" value="Chromosome 13"/>
</dbReference>